<protein>
    <submittedName>
        <fullName evidence="2">Uncharacterized protein</fullName>
    </submittedName>
</protein>
<dbReference type="OrthoDB" id="273415at2759"/>
<keyword evidence="3" id="KW-1185">Reference proteome</keyword>
<dbReference type="VEuPathDB" id="TriTrypDB:TRSC58_00022"/>
<evidence type="ECO:0000313" key="2">
    <source>
        <dbReference type="EMBL" id="ESL12214.1"/>
    </source>
</evidence>
<dbReference type="EMBL" id="AUPL01000022">
    <property type="protein sequence ID" value="ESL12214.1"/>
    <property type="molecule type" value="Genomic_DNA"/>
</dbReference>
<feature type="region of interest" description="Disordered" evidence="1">
    <location>
        <begin position="1"/>
        <end position="91"/>
    </location>
</feature>
<organism evidence="2 3">
    <name type="scientific">Trypanosoma rangeli SC58</name>
    <dbReference type="NCBI Taxonomy" id="429131"/>
    <lineage>
        <taxon>Eukaryota</taxon>
        <taxon>Discoba</taxon>
        <taxon>Euglenozoa</taxon>
        <taxon>Kinetoplastea</taxon>
        <taxon>Metakinetoplastina</taxon>
        <taxon>Trypanosomatida</taxon>
        <taxon>Trypanosomatidae</taxon>
        <taxon>Trypanosoma</taxon>
        <taxon>Herpetosoma</taxon>
    </lineage>
</organism>
<dbReference type="Proteomes" id="UP000031737">
    <property type="component" value="Unassembled WGS sequence"/>
</dbReference>
<feature type="compositionally biased region" description="Acidic residues" evidence="1">
    <location>
        <begin position="21"/>
        <end position="30"/>
    </location>
</feature>
<feature type="compositionally biased region" description="Low complexity" evidence="1">
    <location>
        <begin position="44"/>
        <end position="54"/>
    </location>
</feature>
<proteinExistence type="predicted"/>
<evidence type="ECO:0000313" key="3">
    <source>
        <dbReference type="Proteomes" id="UP000031737"/>
    </source>
</evidence>
<comment type="caution">
    <text evidence="2">The sequence shown here is derived from an EMBL/GenBank/DDBJ whole genome shotgun (WGS) entry which is preliminary data.</text>
</comment>
<gene>
    <name evidence="2" type="ORF">TRSC58_00022</name>
</gene>
<dbReference type="AlphaFoldDB" id="A0A061JBC1"/>
<accession>A0A061JBC1</accession>
<evidence type="ECO:0000256" key="1">
    <source>
        <dbReference type="SAM" id="MobiDB-lite"/>
    </source>
</evidence>
<name>A0A061JBC1_TRYRA</name>
<reference evidence="2 3" key="1">
    <citation type="submission" date="2013-07" db="EMBL/GenBank/DDBJ databases">
        <authorList>
            <person name="Stoco P.H."/>
            <person name="Wagner G."/>
            <person name="Gerber A."/>
            <person name="Zaha A."/>
            <person name="Thompson C."/>
            <person name="Bartholomeu D.C."/>
            <person name="Luckemeyer D.D."/>
            <person name="Bahia D."/>
            <person name="Loreto E."/>
            <person name="Prestes E.B."/>
            <person name="Lima F.M."/>
            <person name="Rodrigues-Luiz G."/>
            <person name="Vallejo G.A."/>
            <person name="Filho J.F."/>
            <person name="Monteiro K.M."/>
            <person name="Tyler K.M."/>
            <person name="de Almeida L.G."/>
            <person name="Ortiz M.F."/>
            <person name="Siervo M.A."/>
            <person name="de Moraes M.H."/>
            <person name="Cunha O.L."/>
            <person name="Mendonca-Neto R."/>
            <person name="Silva R."/>
            <person name="Teixeira S.M."/>
            <person name="Murta S.M."/>
            <person name="Sincero T.C."/>
            <person name="Mendes T.A."/>
            <person name="Urmenyi T.P."/>
            <person name="Silva V.G."/>
            <person name="da Rocha W.D."/>
            <person name="Andersson B."/>
            <person name="Romanha A.J."/>
            <person name="Steindel M."/>
            <person name="de Vasconcelos A.T."/>
            <person name="Grisard E.C."/>
        </authorList>
    </citation>
    <scope>NUCLEOTIDE SEQUENCE [LARGE SCALE GENOMIC DNA]</scope>
    <source>
        <strain evidence="2 3">SC58</strain>
    </source>
</reference>
<feature type="compositionally biased region" description="Polar residues" evidence="1">
    <location>
        <begin position="62"/>
        <end position="77"/>
    </location>
</feature>
<sequence length="666" mass="72461">MNAAKEVMKRKRTDGVVQGCNDDDDDDEDAPFLTRFCLPPDTVAAAPQQQPPKQTRQRQKTLAGSTRAAPTTHTTSFPDLADASTGENEEGGAKEYLFDKSVRTAMRPSVTAQFKMMWCWPASPMNPSEVVCEASPRSVGPTFVVELRGDPRLREENRRVAAVVNCGERFLLPLLSRSREGNAVQGAGVFWRAPQKPYQDAPPPYAELLFGTVQELEHASNIVQGFPSAVDSQAVGAAEGDKGFAQRNELNAFGRLRSYFFRSLPYRTLWLYQFSDRLIVSLPYEERLLSLNLGRSTHTIQISPQLSTESIECVDSFCLPSCVIPLDISEVYDRPFVAVGTVCHGVLIVLLENGACASVVHRVPLLGLSTSMFPVAHVCAVFPPRRCDNGESSTLGVWGLKSALLSQSLEGSILCASPYENRTVVAKCTSAGGDGCGFESPPPTRTVAGFLCSTPYSAPAFGPVVATLDGKLMHFVVVDTGLAETDGDAAMYPSKDRRQHYGAFDAVRPEVVYDNATRPLLGVTPNHFCEGGAVRQKVSHSRYQPSFVRHWLCLTTVAHEVILLDRKVTNYAKHSAITLQVPTSSLSTATAAASQSCSKKAPKGKRKEVSLPADDGVQEATKSDTVYPDAPEDGISGISWLQVHDGMLQVVVAHHKNWITVVTWSV</sequence>